<proteinExistence type="predicted"/>
<dbReference type="Proteomes" id="UP000185151">
    <property type="component" value="Unassembled WGS sequence"/>
</dbReference>
<evidence type="ECO:0000313" key="2">
    <source>
        <dbReference type="Proteomes" id="UP000185151"/>
    </source>
</evidence>
<name>A0A1N6KP56_9BURK</name>
<keyword evidence="2" id="KW-1185">Reference proteome</keyword>
<reference evidence="1 2" key="1">
    <citation type="submission" date="2016-11" db="EMBL/GenBank/DDBJ databases">
        <authorList>
            <person name="Jaros S."/>
            <person name="Januszkiewicz K."/>
            <person name="Wedrychowicz H."/>
        </authorList>
    </citation>
    <scope>NUCLEOTIDE SEQUENCE [LARGE SCALE GENOMIC DNA]</scope>
    <source>
        <strain evidence="1 2">GAS95</strain>
    </source>
</reference>
<dbReference type="AlphaFoldDB" id="A0A1N6KP56"/>
<protein>
    <submittedName>
        <fullName evidence="1">Uncharacterized protein</fullName>
    </submittedName>
</protein>
<organism evidence="1 2">
    <name type="scientific">Paraburkholderia phenazinium</name>
    <dbReference type="NCBI Taxonomy" id="60549"/>
    <lineage>
        <taxon>Bacteria</taxon>
        <taxon>Pseudomonadati</taxon>
        <taxon>Pseudomonadota</taxon>
        <taxon>Betaproteobacteria</taxon>
        <taxon>Burkholderiales</taxon>
        <taxon>Burkholderiaceae</taxon>
        <taxon>Paraburkholderia</taxon>
    </lineage>
</organism>
<accession>A0A1N6KP56</accession>
<gene>
    <name evidence="1" type="ORF">SAMN05444165_4124</name>
</gene>
<sequence>MSNLDNPQLGSVANVFGQSGRPTSVTGTTAETVLASIVIPAGKLLPHGRLSIWATSTSTNNANVKTVKVKVNGTVLGAAAAIASTATQTYHADMVNGGNTQQNYGQIVTNAGTSTSQAGAAMALDTTQPLTVQITGQLATSTDNITLNAYSVEIMNV</sequence>
<dbReference type="OrthoDB" id="564699at2"/>
<dbReference type="RefSeq" id="WP_074298674.1">
    <property type="nucleotide sequence ID" value="NZ_FSRU01000002.1"/>
</dbReference>
<evidence type="ECO:0000313" key="1">
    <source>
        <dbReference type="EMBL" id="SIO58382.1"/>
    </source>
</evidence>
<dbReference type="EMBL" id="FSRU01000002">
    <property type="protein sequence ID" value="SIO58382.1"/>
    <property type="molecule type" value="Genomic_DNA"/>
</dbReference>